<keyword evidence="1" id="KW-0472">Membrane</keyword>
<dbReference type="InterPro" id="IPR048188">
    <property type="entry name" value="YmfL-like"/>
</dbReference>
<evidence type="ECO:0008006" key="4">
    <source>
        <dbReference type="Google" id="ProtNLM"/>
    </source>
</evidence>
<name>A0A379G4H0_9GAMM</name>
<accession>A0A379G4H0</accession>
<dbReference type="Pfam" id="PF06892">
    <property type="entry name" value="Phage_CP76"/>
    <property type="match status" value="1"/>
</dbReference>
<gene>
    <name evidence="2" type="ORF">NCTC12026_02248</name>
</gene>
<dbReference type="Proteomes" id="UP000255129">
    <property type="component" value="Unassembled WGS sequence"/>
</dbReference>
<protein>
    <recommendedName>
        <fullName evidence="4">Phage protein</fullName>
    </recommendedName>
</protein>
<organism evidence="2 3">
    <name type="scientific">Providencia rustigianii</name>
    <dbReference type="NCBI Taxonomy" id="158850"/>
    <lineage>
        <taxon>Bacteria</taxon>
        <taxon>Pseudomonadati</taxon>
        <taxon>Pseudomonadota</taxon>
        <taxon>Gammaproteobacteria</taxon>
        <taxon>Enterobacterales</taxon>
        <taxon>Morganellaceae</taxon>
        <taxon>Providencia</taxon>
    </lineage>
</organism>
<dbReference type="OrthoDB" id="6956679at2"/>
<evidence type="ECO:0000313" key="3">
    <source>
        <dbReference type="Proteomes" id="UP000255129"/>
    </source>
</evidence>
<feature type="transmembrane region" description="Helical" evidence="1">
    <location>
        <begin position="133"/>
        <end position="150"/>
    </location>
</feature>
<reference evidence="2 3" key="1">
    <citation type="submission" date="2018-06" db="EMBL/GenBank/DDBJ databases">
        <authorList>
            <consortium name="Pathogen Informatics"/>
            <person name="Doyle S."/>
        </authorList>
    </citation>
    <scope>NUCLEOTIDE SEQUENCE [LARGE SCALE GENOMIC DNA]</scope>
    <source>
        <strain evidence="2 3">NCTC12026</strain>
    </source>
</reference>
<dbReference type="InterPro" id="IPR009679">
    <property type="entry name" value="Phage_186_CII-like"/>
</dbReference>
<dbReference type="EMBL" id="UGUA01000002">
    <property type="protein sequence ID" value="SUC35847.1"/>
    <property type="molecule type" value="Genomic_DNA"/>
</dbReference>
<evidence type="ECO:0000313" key="2">
    <source>
        <dbReference type="EMBL" id="SUC35847.1"/>
    </source>
</evidence>
<dbReference type="RefSeq" id="WP_115164415.1">
    <property type="nucleotide sequence ID" value="NZ_UGUA01000002.1"/>
</dbReference>
<evidence type="ECO:0000256" key="1">
    <source>
        <dbReference type="SAM" id="Phobius"/>
    </source>
</evidence>
<keyword evidence="1" id="KW-0812">Transmembrane</keyword>
<sequence>MCKQTLKEVVKEMCKEFPGGRSAMSGALGISETTFNNKLYEKNGCRFFESDELEAMEELSGTKLLVEYHMMRHGITPAVKIEAESLDVVELFDIQMRLGAMQGALSVLIKDSISDGALTPDETKAIYRKMEKVFAYALGFVGSLESVYGIKQ</sequence>
<dbReference type="NCBIfam" id="NF041471">
    <property type="entry name" value="phage_reg_YmfL"/>
    <property type="match status" value="1"/>
</dbReference>
<keyword evidence="1" id="KW-1133">Transmembrane helix</keyword>
<proteinExistence type="predicted"/>
<dbReference type="AlphaFoldDB" id="A0A379G4H0"/>
<dbReference type="GO" id="GO:0003677">
    <property type="term" value="F:DNA binding"/>
    <property type="evidence" value="ECO:0007669"/>
    <property type="project" value="InterPro"/>
</dbReference>